<evidence type="ECO:0000256" key="5">
    <source>
        <dbReference type="ARBA" id="ARBA00023242"/>
    </source>
</evidence>
<keyword evidence="2" id="KW-0805">Transcription regulation</keyword>
<dbReference type="InterPro" id="IPR003340">
    <property type="entry name" value="B3_DNA-bd"/>
</dbReference>
<dbReference type="GO" id="GO:0003677">
    <property type="term" value="F:DNA binding"/>
    <property type="evidence" value="ECO:0007669"/>
    <property type="project" value="UniProtKB-KW"/>
</dbReference>
<dbReference type="EMBL" id="KE343928">
    <property type="protein sequence ID" value="EXB46713.1"/>
    <property type="molecule type" value="Genomic_DNA"/>
</dbReference>
<comment type="subcellular location">
    <subcellularLocation>
        <location evidence="1">Nucleus</location>
    </subcellularLocation>
</comment>
<dbReference type="InterPro" id="IPR015300">
    <property type="entry name" value="DNA-bd_pseudobarrel_sf"/>
</dbReference>
<evidence type="ECO:0000256" key="4">
    <source>
        <dbReference type="ARBA" id="ARBA00023163"/>
    </source>
</evidence>
<evidence type="ECO:0000313" key="8">
    <source>
        <dbReference type="Proteomes" id="UP000030645"/>
    </source>
</evidence>
<dbReference type="GO" id="GO:0005634">
    <property type="term" value="C:nucleus"/>
    <property type="evidence" value="ECO:0007669"/>
    <property type="project" value="UniProtKB-SubCell"/>
</dbReference>
<dbReference type="SUPFAM" id="SSF101936">
    <property type="entry name" value="DNA-binding pseudobarrel domain"/>
    <property type="match status" value="1"/>
</dbReference>
<organism evidence="7 8">
    <name type="scientific">Morus notabilis</name>
    <dbReference type="NCBI Taxonomy" id="981085"/>
    <lineage>
        <taxon>Eukaryota</taxon>
        <taxon>Viridiplantae</taxon>
        <taxon>Streptophyta</taxon>
        <taxon>Embryophyta</taxon>
        <taxon>Tracheophyta</taxon>
        <taxon>Spermatophyta</taxon>
        <taxon>Magnoliopsida</taxon>
        <taxon>eudicotyledons</taxon>
        <taxon>Gunneridae</taxon>
        <taxon>Pentapetalae</taxon>
        <taxon>rosids</taxon>
        <taxon>fabids</taxon>
        <taxon>Rosales</taxon>
        <taxon>Moraceae</taxon>
        <taxon>Moreae</taxon>
        <taxon>Morus</taxon>
    </lineage>
</organism>
<evidence type="ECO:0000313" key="7">
    <source>
        <dbReference type="EMBL" id="EXB46713.1"/>
    </source>
</evidence>
<keyword evidence="8" id="KW-1185">Reference proteome</keyword>
<protein>
    <recommendedName>
        <fullName evidence="6">TF-B3 domain-containing protein</fullName>
    </recommendedName>
</protein>
<keyword evidence="3" id="KW-0238">DNA-binding</keyword>
<evidence type="ECO:0000256" key="2">
    <source>
        <dbReference type="ARBA" id="ARBA00023015"/>
    </source>
</evidence>
<keyword evidence="5" id="KW-0539">Nucleus</keyword>
<name>W9QZS6_9ROSA</name>
<sequence>MAPLQKYLTENDEKRKFSVPAEWLRILPDFREGHEVMVKAVDGKGFYWEFNCVIRKRGRYRKPVFQSQGWLKFVNKKGLRVGDKIILYEGEDLFRGTKYRIRAQKCNREGLWVDV</sequence>
<gene>
    <name evidence="7" type="ORF">L484_001541</name>
</gene>
<evidence type="ECO:0000256" key="1">
    <source>
        <dbReference type="ARBA" id="ARBA00004123"/>
    </source>
</evidence>
<dbReference type="Pfam" id="PF02362">
    <property type="entry name" value="B3"/>
    <property type="match status" value="1"/>
</dbReference>
<evidence type="ECO:0000256" key="3">
    <source>
        <dbReference type="ARBA" id="ARBA00023125"/>
    </source>
</evidence>
<dbReference type="Gene3D" id="2.40.330.10">
    <property type="entry name" value="DNA-binding pseudobarrel domain"/>
    <property type="match status" value="1"/>
</dbReference>
<dbReference type="eggNOG" id="ENOG502SWTE">
    <property type="taxonomic scope" value="Eukaryota"/>
</dbReference>
<dbReference type="CDD" id="cd10017">
    <property type="entry name" value="B3_DNA"/>
    <property type="match status" value="1"/>
</dbReference>
<reference evidence="8" key="1">
    <citation type="submission" date="2013-01" db="EMBL/GenBank/DDBJ databases">
        <title>Draft Genome Sequence of a Mulberry Tree, Morus notabilis C.K. Schneid.</title>
        <authorList>
            <person name="He N."/>
            <person name="Zhao S."/>
        </authorList>
    </citation>
    <scope>NUCLEOTIDE SEQUENCE</scope>
</reference>
<dbReference type="Proteomes" id="UP000030645">
    <property type="component" value="Unassembled WGS sequence"/>
</dbReference>
<proteinExistence type="predicted"/>
<dbReference type="AlphaFoldDB" id="W9QZS6"/>
<keyword evidence="4" id="KW-0804">Transcription</keyword>
<evidence type="ECO:0000259" key="6">
    <source>
        <dbReference type="Pfam" id="PF02362"/>
    </source>
</evidence>
<accession>W9QZS6</accession>
<feature type="domain" description="TF-B3" evidence="6">
    <location>
        <begin position="11"/>
        <end position="88"/>
    </location>
</feature>